<proteinExistence type="predicted"/>
<feature type="compositionally biased region" description="Low complexity" evidence="1">
    <location>
        <begin position="78"/>
        <end position="94"/>
    </location>
</feature>
<accession>A0A1L3LLH2</accession>
<dbReference type="Pfam" id="PF10691">
    <property type="entry name" value="DUF2497"/>
    <property type="match status" value="1"/>
</dbReference>
<reference evidence="2 3" key="1">
    <citation type="submission" date="2015-10" db="EMBL/GenBank/DDBJ databases">
        <title>Genomic differences between typical nodule nitrogen-fixing rhizobial strains and those coming from bean seeds.</title>
        <authorList>
            <person name="Peralta H."/>
            <person name="Aguilar-Vera A."/>
            <person name="Diaz R."/>
            <person name="Mora Y."/>
            <person name="Martinez-Batallar G."/>
            <person name="Salazar E."/>
            <person name="Vargas-Lagunas C."/>
            <person name="Encarnacion S."/>
            <person name="Girard L."/>
            <person name="Mora J."/>
        </authorList>
    </citation>
    <scope>NUCLEOTIDE SEQUENCE [LARGE SCALE GENOMIC DNA]</scope>
    <source>
        <strain evidence="2 3">CFNEI 73</strain>
    </source>
</reference>
<dbReference type="STRING" id="194963.SAMCFNEI73_Ch1647"/>
<gene>
    <name evidence="2" type="ORF">SAMCFNEI73_Ch1647</name>
</gene>
<protein>
    <submittedName>
        <fullName evidence="2">Uncharacterized protein</fullName>
    </submittedName>
</protein>
<dbReference type="RefSeq" id="WP_064253574.1">
    <property type="nucleotide sequence ID" value="NZ_CP013107.1"/>
</dbReference>
<feature type="region of interest" description="Disordered" evidence="1">
    <location>
        <begin position="109"/>
        <end position="140"/>
    </location>
</feature>
<organism evidence="2 3">
    <name type="scientific">Sinorhizobium americanum</name>
    <dbReference type="NCBI Taxonomy" id="194963"/>
    <lineage>
        <taxon>Bacteria</taxon>
        <taxon>Pseudomonadati</taxon>
        <taxon>Pseudomonadota</taxon>
        <taxon>Alphaproteobacteria</taxon>
        <taxon>Hyphomicrobiales</taxon>
        <taxon>Rhizobiaceae</taxon>
        <taxon>Sinorhizobium/Ensifer group</taxon>
        <taxon>Sinorhizobium</taxon>
    </lineage>
</organism>
<feature type="region of interest" description="Disordered" evidence="1">
    <location>
        <begin position="58"/>
        <end position="94"/>
    </location>
</feature>
<evidence type="ECO:0000256" key="1">
    <source>
        <dbReference type="SAM" id="MobiDB-lite"/>
    </source>
</evidence>
<dbReference type="EMBL" id="CP013107">
    <property type="protein sequence ID" value="APG90948.1"/>
    <property type="molecule type" value="Genomic_DNA"/>
</dbReference>
<keyword evidence="3" id="KW-1185">Reference proteome</keyword>
<evidence type="ECO:0000313" key="3">
    <source>
        <dbReference type="Proteomes" id="UP000182306"/>
    </source>
</evidence>
<name>A0A1L3LLH2_9HYPH</name>
<evidence type="ECO:0000313" key="2">
    <source>
        <dbReference type="EMBL" id="APG90948.1"/>
    </source>
</evidence>
<dbReference type="AlphaFoldDB" id="A0A1L3LLH2"/>
<dbReference type="InterPro" id="IPR019632">
    <property type="entry name" value="DUF2497"/>
</dbReference>
<dbReference type="KEGG" id="same:SAMCFNEI73_Ch1647"/>
<dbReference type="OrthoDB" id="7189469at2"/>
<dbReference type="Proteomes" id="UP000182306">
    <property type="component" value="Chromosome"/>
</dbReference>
<sequence>MAQLNVAREPSMDEILASIRKIIENNEPGLAGASAPQTFEDGSDDEIELTIDSEIDAEALSSEHRVPSRISLTDAEPANSGAGEATASSSSPLSLADVAARVRAASERHASHYAAKEPSMLERASSVEQNPVEKSPAAESPVITSRMASVPFSNAPSAAAEKLSEGVSLRSFAEEPVAMAAVPSAPGYPFVPEAAGRSDEVGGAILSPSVGRQVARAFDDLAHAVDQGPRRSFDEIAEAMLRPMLQEWLDDNLPTLVEKLVREEIERVARGPRR</sequence>